<keyword evidence="2" id="KW-0472">Membrane</keyword>
<name>A0ABT6WVG9_9ACTN</name>
<feature type="transmembrane region" description="Helical" evidence="2">
    <location>
        <begin position="233"/>
        <end position="256"/>
    </location>
</feature>
<proteinExistence type="predicted"/>
<feature type="transmembrane region" description="Helical" evidence="2">
    <location>
        <begin position="39"/>
        <end position="58"/>
    </location>
</feature>
<reference evidence="3 4" key="1">
    <citation type="submission" date="2023-05" db="EMBL/GenBank/DDBJ databases">
        <title>Actinoplanes sp. NEAU-A12 genome sequencing.</title>
        <authorList>
            <person name="Wang Z.-S."/>
        </authorList>
    </citation>
    <scope>NUCLEOTIDE SEQUENCE [LARGE SCALE GENOMIC DNA]</scope>
    <source>
        <strain evidence="3 4">NEAU-A12</strain>
    </source>
</reference>
<feature type="transmembrane region" description="Helical" evidence="2">
    <location>
        <begin position="158"/>
        <end position="178"/>
    </location>
</feature>
<evidence type="ECO:0000256" key="1">
    <source>
        <dbReference type="SAM" id="MobiDB-lite"/>
    </source>
</evidence>
<organism evidence="3 4">
    <name type="scientific">Actinoplanes sandaracinus</name>
    <dbReference type="NCBI Taxonomy" id="3045177"/>
    <lineage>
        <taxon>Bacteria</taxon>
        <taxon>Bacillati</taxon>
        <taxon>Actinomycetota</taxon>
        <taxon>Actinomycetes</taxon>
        <taxon>Micromonosporales</taxon>
        <taxon>Micromonosporaceae</taxon>
        <taxon>Actinoplanes</taxon>
    </lineage>
</organism>
<feature type="transmembrane region" description="Helical" evidence="2">
    <location>
        <begin position="78"/>
        <end position="99"/>
    </location>
</feature>
<protein>
    <submittedName>
        <fullName evidence="3">Uncharacterized protein</fullName>
    </submittedName>
</protein>
<dbReference type="Proteomes" id="UP001241758">
    <property type="component" value="Unassembled WGS sequence"/>
</dbReference>
<keyword evidence="2" id="KW-1133">Transmembrane helix</keyword>
<sequence length="263" mass="26967">MTSEALPEAAKARPRARRVEPSDSALNHAARADRALRTVAVALGVLIAAYVSFLMPSIELPLKSAHAGVEGQSVLRRYGPALAMLTLLPVLVAAMPAALPAKVRGPATAAAATGFTAFAFLSGNLGLYYFPVALLLWAATIVPSLLRRGIGRVAARSWRLAAAAFIALPALPAAAGLFTGDSGIVWAAVALWVVGPIVLAALCASGLRAGYAVTALAGALVMIAALLDHGFLFAAFWLFAAVFLTIGASGLTAAWAQTRDGAE</sequence>
<evidence type="ECO:0000256" key="2">
    <source>
        <dbReference type="SAM" id="Phobius"/>
    </source>
</evidence>
<keyword evidence="4" id="KW-1185">Reference proteome</keyword>
<evidence type="ECO:0000313" key="4">
    <source>
        <dbReference type="Proteomes" id="UP001241758"/>
    </source>
</evidence>
<feature type="region of interest" description="Disordered" evidence="1">
    <location>
        <begin position="1"/>
        <end position="24"/>
    </location>
</feature>
<evidence type="ECO:0000313" key="3">
    <source>
        <dbReference type="EMBL" id="MDI6103735.1"/>
    </source>
</evidence>
<gene>
    <name evidence="3" type="ORF">QLQ12_34485</name>
</gene>
<feature type="transmembrane region" description="Helical" evidence="2">
    <location>
        <begin position="184"/>
        <end position="202"/>
    </location>
</feature>
<comment type="caution">
    <text evidence="3">The sequence shown here is derived from an EMBL/GenBank/DDBJ whole genome shotgun (WGS) entry which is preliminary data.</text>
</comment>
<dbReference type="RefSeq" id="WP_282764954.1">
    <property type="nucleotide sequence ID" value="NZ_JASCTH010000027.1"/>
</dbReference>
<accession>A0ABT6WVG9</accession>
<dbReference type="EMBL" id="JASCTH010000027">
    <property type="protein sequence ID" value="MDI6103735.1"/>
    <property type="molecule type" value="Genomic_DNA"/>
</dbReference>
<feature type="transmembrane region" description="Helical" evidence="2">
    <location>
        <begin position="209"/>
        <end position="227"/>
    </location>
</feature>
<keyword evidence="2" id="KW-0812">Transmembrane</keyword>